<evidence type="ECO:0000313" key="2">
    <source>
        <dbReference type="Proteomes" id="UP001732700"/>
    </source>
</evidence>
<proteinExistence type="predicted"/>
<name>A0ACD6A0J7_AVESA</name>
<reference evidence="1" key="2">
    <citation type="submission" date="2025-09" db="UniProtKB">
        <authorList>
            <consortium name="EnsemblPlants"/>
        </authorList>
    </citation>
    <scope>IDENTIFICATION</scope>
</reference>
<reference evidence="1" key="1">
    <citation type="submission" date="2021-05" db="EMBL/GenBank/DDBJ databases">
        <authorList>
            <person name="Scholz U."/>
            <person name="Mascher M."/>
            <person name="Fiebig A."/>
        </authorList>
    </citation>
    <scope>NUCLEOTIDE SEQUENCE [LARGE SCALE GENOMIC DNA]</scope>
</reference>
<dbReference type="EnsemblPlants" id="AVESA.00010b.r2.7CG0679950.1">
    <property type="protein sequence ID" value="AVESA.00010b.r2.7CG0679950.1.CDS"/>
    <property type="gene ID" value="AVESA.00010b.r2.7CG0679950"/>
</dbReference>
<organism evidence="1 2">
    <name type="scientific">Avena sativa</name>
    <name type="common">Oat</name>
    <dbReference type="NCBI Taxonomy" id="4498"/>
    <lineage>
        <taxon>Eukaryota</taxon>
        <taxon>Viridiplantae</taxon>
        <taxon>Streptophyta</taxon>
        <taxon>Embryophyta</taxon>
        <taxon>Tracheophyta</taxon>
        <taxon>Spermatophyta</taxon>
        <taxon>Magnoliopsida</taxon>
        <taxon>Liliopsida</taxon>
        <taxon>Poales</taxon>
        <taxon>Poaceae</taxon>
        <taxon>BOP clade</taxon>
        <taxon>Pooideae</taxon>
        <taxon>Poodae</taxon>
        <taxon>Poeae</taxon>
        <taxon>Poeae Chloroplast Group 1 (Aveneae type)</taxon>
        <taxon>Aveninae</taxon>
        <taxon>Avena</taxon>
    </lineage>
</organism>
<keyword evidence="2" id="KW-1185">Reference proteome</keyword>
<accession>A0ACD6A0J7</accession>
<evidence type="ECO:0000313" key="1">
    <source>
        <dbReference type="EnsemblPlants" id="AVESA.00010b.r2.7CG0679950.1.CDS"/>
    </source>
</evidence>
<protein>
    <submittedName>
        <fullName evidence="1">Uncharacterized protein</fullName>
    </submittedName>
</protein>
<sequence>MPPFPPSSASGAREGSQQQLAMVPNNSSHFWNHYLVDTRCQVNEDAERRFQQLASSVHKVEITLDSVQNDAIRLNRAMKEASLDSGSIQKKVDFLESSLQQILKGQNDLKVLHEGNTTHNSDHLGVLNTQSDKLNEISSTISVWPEQVRADIRHVHGDIFRNFTKEMEGVVRAIRSINSKTVAMQMLEDQSCSSNERLQRVANGSSLMNLMPVANERLMMNQTPVANGQPVMNRTPVPNGSPLINWTPVGNGRPQMYRTPGTKGIPQRDRTPVANGRPHMEQIPATKLLPAPFIYSTRTEDPKPNEEVEKVKGSQLVGSSYMLAPKRKEASNQKVNTQEPTKKAPVNIIIDSDGDNEGCISSVILNTAPAGLTKEAGGQDGLQLLRWARKNMNRKETICIDATALLANVTGEGEKRRQKAEPEEEKGESVHVAAAPAKRFRRPNPRYAAAQWAT</sequence>
<dbReference type="Proteomes" id="UP001732700">
    <property type="component" value="Chromosome 7C"/>
</dbReference>